<name>A0ABR2ZMB3_9AGAR</name>
<feature type="region of interest" description="Disordered" evidence="2">
    <location>
        <begin position="180"/>
        <end position="230"/>
    </location>
</feature>
<dbReference type="PANTHER" id="PTHR10039:SF14">
    <property type="entry name" value="NACHT DOMAIN-CONTAINING PROTEIN"/>
    <property type="match status" value="1"/>
</dbReference>
<accession>A0ABR2ZMB3</accession>
<evidence type="ECO:0000313" key="4">
    <source>
        <dbReference type="EMBL" id="KAL0061557.1"/>
    </source>
</evidence>
<feature type="domain" description="Nephrocystin 3-like N-terminal" evidence="3">
    <location>
        <begin position="231"/>
        <end position="280"/>
    </location>
</feature>
<dbReference type="InterPro" id="IPR056884">
    <property type="entry name" value="NPHP3-like_N"/>
</dbReference>
<evidence type="ECO:0000313" key="5">
    <source>
        <dbReference type="Proteomes" id="UP001437256"/>
    </source>
</evidence>
<evidence type="ECO:0000256" key="2">
    <source>
        <dbReference type="SAM" id="MobiDB-lite"/>
    </source>
</evidence>
<evidence type="ECO:0000256" key="1">
    <source>
        <dbReference type="ARBA" id="ARBA00022737"/>
    </source>
</evidence>
<gene>
    <name evidence="4" type="ORF">AAF712_011583</name>
</gene>
<sequence length="513" mass="58314">MTKGGLVSSFFFFRSDPRRNNHSALVPVIAHGFVTTIPSCRDFINQRISDDPKILEARLEDQFRELVVQPCLQQGFASQVLRSDAAQGPSVIAPVPGPSAVARDPSGVAQEASQELPIPEDTPLRLYQRWWRLVRTSLFPCFAQNGGPHREEPYQGLHLNRRDVDATTQGVSRLDVSTQEDYPENLNQRDGSVREENSAWEDVPSEDVVSFEGDELSEEDLSSEEEQEDGLACTDGPTLVIIDGLDECGGEAAQRRILSTILSAFQRQPQLSLKFLICSRPEAWIREAFSSKPLSQLSHAIVLDESFMPNRDIRHYYRHHFHKITNSPKYNHVQFPTPWPSEDDLDDLVERSDGQFVHAATTVKFIDSQFKHPITQLHLLLQETPRRQPGSSPYQQLDALYDYILGINPDYEEVRPILAAIILFPPLARTPACIELLLELPAGQVAVTLRGMHSVMDIGRPDDIIRLFHTSFSDYLVDRTRSGRFFIDTDVQRYVITRQWLRKLTIGKVRTYR</sequence>
<feature type="compositionally biased region" description="Acidic residues" evidence="2">
    <location>
        <begin position="212"/>
        <end position="229"/>
    </location>
</feature>
<evidence type="ECO:0000259" key="3">
    <source>
        <dbReference type="Pfam" id="PF24883"/>
    </source>
</evidence>
<reference evidence="4 5" key="1">
    <citation type="submission" date="2024-05" db="EMBL/GenBank/DDBJ databases">
        <title>A draft genome resource for the thread blight pathogen Marasmius tenuissimus strain MS-2.</title>
        <authorList>
            <person name="Yulfo-Soto G.E."/>
            <person name="Baruah I.K."/>
            <person name="Amoako-Attah I."/>
            <person name="Bukari Y."/>
            <person name="Meinhardt L.W."/>
            <person name="Bailey B.A."/>
            <person name="Cohen S.P."/>
        </authorList>
    </citation>
    <scope>NUCLEOTIDE SEQUENCE [LARGE SCALE GENOMIC DNA]</scope>
    <source>
        <strain evidence="4 5">MS-2</strain>
    </source>
</reference>
<keyword evidence="5" id="KW-1185">Reference proteome</keyword>
<comment type="caution">
    <text evidence="4">The sequence shown here is derived from an EMBL/GenBank/DDBJ whole genome shotgun (WGS) entry which is preliminary data.</text>
</comment>
<feature type="compositionally biased region" description="Polar residues" evidence="2">
    <location>
        <begin position="180"/>
        <end position="190"/>
    </location>
</feature>
<organism evidence="4 5">
    <name type="scientific">Marasmius tenuissimus</name>
    <dbReference type="NCBI Taxonomy" id="585030"/>
    <lineage>
        <taxon>Eukaryota</taxon>
        <taxon>Fungi</taxon>
        <taxon>Dikarya</taxon>
        <taxon>Basidiomycota</taxon>
        <taxon>Agaricomycotina</taxon>
        <taxon>Agaricomycetes</taxon>
        <taxon>Agaricomycetidae</taxon>
        <taxon>Agaricales</taxon>
        <taxon>Marasmiineae</taxon>
        <taxon>Marasmiaceae</taxon>
        <taxon>Marasmius</taxon>
    </lineage>
</organism>
<dbReference type="EMBL" id="JBBXMP010000131">
    <property type="protein sequence ID" value="KAL0061557.1"/>
    <property type="molecule type" value="Genomic_DNA"/>
</dbReference>
<dbReference type="Proteomes" id="UP001437256">
    <property type="component" value="Unassembled WGS sequence"/>
</dbReference>
<keyword evidence="1" id="KW-0677">Repeat</keyword>
<dbReference type="Pfam" id="PF24883">
    <property type="entry name" value="NPHP3_N"/>
    <property type="match status" value="1"/>
</dbReference>
<protein>
    <recommendedName>
        <fullName evidence="3">Nephrocystin 3-like N-terminal domain-containing protein</fullName>
    </recommendedName>
</protein>
<proteinExistence type="predicted"/>
<dbReference type="PANTHER" id="PTHR10039">
    <property type="entry name" value="AMELOGENIN"/>
    <property type="match status" value="1"/>
</dbReference>